<keyword evidence="5" id="KW-0508">mRNA splicing</keyword>
<dbReference type="InterPro" id="IPR035979">
    <property type="entry name" value="RBD_domain_sf"/>
</dbReference>
<feature type="region of interest" description="Disordered" evidence="8">
    <location>
        <begin position="306"/>
        <end position="375"/>
    </location>
</feature>
<dbReference type="Pfam" id="PF00076">
    <property type="entry name" value="RRM_1"/>
    <property type="match status" value="1"/>
</dbReference>
<dbReference type="PANTHER" id="PTHR14089">
    <property type="entry name" value="PRE-MRNA-SPLICING FACTOR RBM22"/>
    <property type="match status" value="1"/>
</dbReference>
<keyword evidence="12" id="KW-1185">Reference proteome</keyword>
<feature type="domain" description="RRM" evidence="9">
    <location>
        <begin position="396"/>
        <end position="466"/>
    </location>
</feature>
<dbReference type="AlphaFoldDB" id="A0A9P1MCA3"/>
<keyword evidence="6" id="KW-0539">Nucleus</keyword>
<dbReference type="InterPro" id="IPR012677">
    <property type="entry name" value="Nucleotide-bd_a/b_plait_sf"/>
</dbReference>
<keyword evidence="2" id="KW-0597">Phosphoprotein</keyword>
<evidence type="ECO:0000256" key="2">
    <source>
        <dbReference type="ARBA" id="ARBA00022553"/>
    </source>
</evidence>
<evidence type="ECO:0000313" key="12">
    <source>
        <dbReference type="Proteomes" id="UP000838763"/>
    </source>
</evidence>
<dbReference type="GO" id="GO:0036002">
    <property type="term" value="F:pre-mRNA binding"/>
    <property type="evidence" value="ECO:0007669"/>
    <property type="project" value="TreeGrafter"/>
</dbReference>
<evidence type="ECO:0000256" key="5">
    <source>
        <dbReference type="ARBA" id="ARBA00023187"/>
    </source>
</evidence>
<accession>A0A9P1MCA3</accession>
<gene>
    <name evidence="11" type="ORF">PPNO1_LOCUS7751</name>
</gene>
<dbReference type="PROSITE" id="PS51391">
    <property type="entry name" value="CID"/>
    <property type="match status" value="1"/>
</dbReference>
<dbReference type="InterPro" id="IPR006569">
    <property type="entry name" value="CID_dom"/>
</dbReference>
<dbReference type="GO" id="GO:0008380">
    <property type="term" value="P:RNA splicing"/>
    <property type="evidence" value="ECO:0007669"/>
    <property type="project" value="UniProtKB-KW"/>
</dbReference>
<dbReference type="EMBL" id="CALLCH030000017">
    <property type="protein sequence ID" value="CAI4218154.1"/>
    <property type="molecule type" value="Genomic_DNA"/>
</dbReference>
<dbReference type="GO" id="GO:0006369">
    <property type="term" value="P:termination of RNA polymerase II transcription"/>
    <property type="evidence" value="ECO:0007669"/>
    <property type="project" value="UniProtKB-ARBA"/>
</dbReference>
<dbReference type="Pfam" id="PF04818">
    <property type="entry name" value="CID"/>
    <property type="match status" value="1"/>
</dbReference>
<dbReference type="PANTHER" id="PTHR14089:SF2">
    <property type="entry name" value="PRE-MRNA-SPLICING FACTOR CWC2"/>
    <property type="match status" value="1"/>
</dbReference>
<dbReference type="SUPFAM" id="SSF54928">
    <property type="entry name" value="RNA-binding domain, RBD"/>
    <property type="match status" value="1"/>
</dbReference>
<dbReference type="GO" id="GO:0010629">
    <property type="term" value="P:negative regulation of gene expression"/>
    <property type="evidence" value="ECO:0007669"/>
    <property type="project" value="UniProtKB-ARBA"/>
</dbReference>
<dbReference type="InterPro" id="IPR008942">
    <property type="entry name" value="ENTH_VHS"/>
</dbReference>
<dbReference type="PROSITE" id="PS50102">
    <property type="entry name" value="RRM"/>
    <property type="match status" value="1"/>
</dbReference>
<comment type="subcellular location">
    <subcellularLocation>
        <location evidence="1">Nucleus</location>
    </subcellularLocation>
</comment>
<dbReference type="Pfam" id="PF21380">
    <property type="entry name" value="Nrd1-Seb1_dom2"/>
    <property type="match status" value="1"/>
</dbReference>
<evidence type="ECO:0000313" key="11">
    <source>
        <dbReference type="EMBL" id="CAI4218154.1"/>
    </source>
</evidence>
<dbReference type="GO" id="GO:0031124">
    <property type="term" value="P:mRNA 3'-end processing"/>
    <property type="evidence" value="ECO:0007669"/>
    <property type="project" value="UniProtKB-ARBA"/>
</dbReference>
<feature type="domain" description="CID" evidence="10">
    <location>
        <begin position="1"/>
        <end position="153"/>
    </location>
</feature>
<dbReference type="GO" id="GO:0000974">
    <property type="term" value="C:Prp19 complex"/>
    <property type="evidence" value="ECO:0007669"/>
    <property type="project" value="TreeGrafter"/>
</dbReference>
<evidence type="ECO:0000256" key="6">
    <source>
        <dbReference type="ARBA" id="ARBA00023242"/>
    </source>
</evidence>
<organism evidence="11 12">
    <name type="scientific">Parascedosporium putredinis</name>
    <dbReference type="NCBI Taxonomy" id="1442378"/>
    <lineage>
        <taxon>Eukaryota</taxon>
        <taxon>Fungi</taxon>
        <taxon>Dikarya</taxon>
        <taxon>Ascomycota</taxon>
        <taxon>Pezizomycotina</taxon>
        <taxon>Sordariomycetes</taxon>
        <taxon>Hypocreomycetidae</taxon>
        <taxon>Microascales</taxon>
        <taxon>Microascaceae</taxon>
        <taxon>Parascedosporium</taxon>
    </lineage>
</organism>
<protein>
    <submittedName>
        <fullName evidence="11">Uncharacterized protein</fullName>
    </submittedName>
</protein>
<feature type="region of interest" description="Disordered" evidence="8">
    <location>
        <begin position="501"/>
        <end position="565"/>
    </location>
</feature>
<feature type="compositionally biased region" description="Basic and acidic residues" evidence="8">
    <location>
        <begin position="306"/>
        <end position="358"/>
    </location>
</feature>
<evidence type="ECO:0000256" key="8">
    <source>
        <dbReference type="SAM" id="MobiDB-lite"/>
    </source>
</evidence>
<dbReference type="FunFam" id="3.30.70.330:FF:000397">
    <property type="entry name" value="RNA binding protein Nrd1"/>
    <property type="match status" value="1"/>
</dbReference>
<proteinExistence type="predicted"/>
<keyword evidence="3" id="KW-0747">Spliceosome</keyword>
<evidence type="ECO:0000256" key="3">
    <source>
        <dbReference type="ARBA" id="ARBA00022728"/>
    </source>
</evidence>
<dbReference type="SMART" id="SM00582">
    <property type="entry name" value="RPR"/>
    <property type="match status" value="1"/>
</dbReference>
<sequence>MSAIAELEAGLTAMLQFKPPGVSTSRIKALTDLCQKNIKDESLIVQKFYTHFKKAPGTHKLGVLYLIDSVVRKWVEQAKHNSQEISSSAQDGTFAAGVFRVTEIVPALMDNIVQTAPVDQKDRVKKLVDIWERAQTFPPNYITKFRKQLTQGAARSPPANLPGSELVARAYSQIPQQPFATNHAAAHTSSASNYASQFLASLNPTQNLGAPPLSAPAYPAAMNSVPTPTPPQASAPGAGAPSIDQVMFIKTLVDQGLKPEQISVILQAMSAAPAAAAPAAVPTMPAFNQPQNAGWGLGAHASHDYDASGRRGYGDRSRSKSPDRWGSGRDSRGGQDRHASRRSTSRDRGSRDRGDYRQRSPMGRRGSPPGHNTEVRKKWVEIDSSMRPGHIKVLSRTLFVGGVTCTQSELQDLFGRVGKVQSVIINKEKRHAFVKMLTREGAVVAKETMGEYKSGGLALRTRWGVGFGPRDCCDYETGISLIPIARLTEADRKWLLTAEYGTDKGGAHGPKSSRPREDEFQGQNSPGQGHGHGRGDRNRHRDTRRDDNANASNRDGQFQNPLNPNLIPQVMPTACNPCQPTPVILTLKTILTVPKPKNRLVRPRRP</sequence>
<dbReference type="SUPFAM" id="SSF48464">
    <property type="entry name" value="ENTH/VHS domain"/>
    <property type="match status" value="1"/>
</dbReference>
<dbReference type="InterPro" id="IPR048892">
    <property type="entry name" value="Nrd1_Seb1_dom2"/>
</dbReference>
<evidence type="ECO:0000256" key="4">
    <source>
        <dbReference type="ARBA" id="ARBA00022884"/>
    </source>
</evidence>
<dbReference type="GO" id="GO:0017070">
    <property type="term" value="F:U6 snRNA binding"/>
    <property type="evidence" value="ECO:0007669"/>
    <property type="project" value="TreeGrafter"/>
</dbReference>
<evidence type="ECO:0000256" key="1">
    <source>
        <dbReference type="ARBA" id="ARBA00004123"/>
    </source>
</evidence>
<dbReference type="OrthoDB" id="79367at2759"/>
<dbReference type="SMART" id="SM00360">
    <property type="entry name" value="RRM"/>
    <property type="match status" value="1"/>
</dbReference>
<keyword evidence="4 7" id="KW-0694">RNA-binding</keyword>
<evidence type="ECO:0000259" key="9">
    <source>
        <dbReference type="PROSITE" id="PS50102"/>
    </source>
</evidence>
<name>A0A9P1MCA3_9PEZI</name>
<evidence type="ECO:0000256" key="7">
    <source>
        <dbReference type="PROSITE-ProRule" id="PRU00176"/>
    </source>
</evidence>
<comment type="caution">
    <text evidence="11">The sequence shown here is derived from an EMBL/GenBank/DDBJ whole genome shotgun (WGS) entry which is preliminary data.</text>
</comment>
<evidence type="ECO:0000259" key="10">
    <source>
        <dbReference type="PROSITE" id="PS51391"/>
    </source>
</evidence>
<dbReference type="Gene3D" id="1.25.40.90">
    <property type="match status" value="1"/>
</dbReference>
<dbReference type="InterPro" id="IPR039171">
    <property type="entry name" value="Cwc2/Slt11"/>
</dbReference>
<dbReference type="GO" id="GO:0071007">
    <property type="term" value="C:U2-type catalytic step 2 spliceosome"/>
    <property type="evidence" value="ECO:0007669"/>
    <property type="project" value="TreeGrafter"/>
</dbReference>
<dbReference type="GO" id="GO:0071006">
    <property type="term" value="C:U2-type catalytic step 1 spliceosome"/>
    <property type="evidence" value="ECO:0007669"/>
    <property type="project" value="TreeGrafter"/>
</dbReference>
<keyword evidence="3" id="KW-0507">mRNA processing</keyword>
<reference evidence="11" key="1">
    <citation type="submission" date="2022-11" db="EMBL/GenBank/DDBJ databases">
        <authorList>
            <person name="Scott C."/>
            <person name="Bruce N."/>
        </authorList>
    </citation>
    <scope>NUCLEOTIDE SEQUENCE</scope>
</reference>
<dbReference type="CDD" id="cd16984">
    <property type="entry name" value="CID_Nrd1_like"/>
    <property type="match status" value="1"/>
</dbReference>
<dbReference type="GO" id="GO:0031126">
    <property type="term" value="P:sno(s)RNA 3'-end processing"/>
    <property type="evidence" value="ECO:0007669"/>
    <property type="project" value="UniProtKB-ARBA"/>
</dbReference>
<dbReference type="Gene3D" id="3.30.70.330">
    <property type="match status" value="1"/>
</dbReference>
<dbReference type="Proteomes" id="UP000838763">
    <property type="component" value="Unassembled WGS sequence"/>
</dbReference>
<dbReference type="FunFam" id="1.25.40.90:FF:000026">
    <property type="entry name" value="RNA binding protein Nrd1"/>
    <property type="match status" value="1"/>
</dbReference>
<dbReference type="InterPro" id="IPR000504">
    <property type="entry name" value="RRM_dom"/>
</dbReference>